<dbReference type="InterPro" id="IPR051604">
    <property type="entry name" value="Ergot_Alk_Oxidoreductase"/>
</dbReference>
<dbReference type="PANTHER" id="PTHR43162:SF1">
    <property type="entry name" value="PRESTALK A DIFFERENTIATION PROTEIN A"/>
    <property type="match status" value="1"/>
</dbReference>
<sequence>MTDREPILVTGATGTTGSRLVPRLTARGFPVRAAGRRPTQQAGARPIRFDWHDPATHHRALDGAARLYLVPPVAAPDPAAVMLPFLERARTAGVRRVVLLSSSALPAGGPGVGQVHAALPDLFDEWAVLRPSWFMQNFTGSHLHARSIRTDGTILTATGTGRVAFVDADDIAAVAVHALVDEPAPPGPDLVITGPQALSYDEIAATLTAVTGRPVRHRPLTYEQQRDRLAAEIPEEFAALLARLDRAIAEGTEDRVTDTVERLTGQPPRSFRAFADQQAW</sequence>
<name>A0A371Q7Z7_STRIH</name>
<dbReference type="Gene3D" id="3.40.50.720">
    <property type="entry name" value="NAD(P)-binding Rossmann-like Domain"/>
    <property type="match status" value="1"/>
</dbReference>
<dbReference type="RefSeq" id="WP_128505075.1">
    <property type="nucleotide sequence ID" value="NZ_QUAC01000055.1"/>
</dbReference>
<dbReference type="EMBL" id="QUAC01000055">
    <property type="protein sequence ID" value="REK90828.1"/>
    <property type="molecule type" value="Genomic_DNA"/>
</dbReference>
<comment type="caution">
    <text evidence="2">The sequence shown here is derived from an EMBL/GenBank/DDBJ whole genome shotgun (WGS) entry which is preliminary data.</text>
</comment>
<dbReference type="Gene3D" id="3.90.25.10">
    <property type="entry name" value="UDP-galactose 4-epimerase, domain 1"/>
    <property type="match status" value="1"/>
</dbReference>
<accession>A0A371Q7Z7</accession>
<keyword evidence="3" id="KW-1185">Reference proteome</keyword>
<dbReference type="SUPFAM" id="SSF51735">
    <property type="entry name" value="NAD(P)-binding Rossmann-fold domains"/>
    <property type="match status" value="1"/>
</dbReference>
<evidence type="ECO:0000313" key="3">
    <source>
        <dbReference type="Proteomes" id="UP000262477"/>
    </source>
</evidence>
<dbReference type="Pfam" id="PF13460">
    <property type="entry name" value="NAD_binding_10"/>
    <property type="match status" value="1"/>
</dbReference>
<dbReference type="OrthoDB" id="3250520at2"/>
<reference evidence="2 3" key="1">
    <citation type="submission" date="2018-08" db="EMBL/GenBank/DDBJ databases">
        <title>Streptomyces NEAU-D10 sp. nov., a novel Actinomycete isolated from soil.</title>
        <authorList>
            <person name="Jin L."/>
        </authorList>
    </citation>
    <scope>NUCLEOTIDE SEQUENCE [LARGE SCALE GENOMIC DNA]</scope>
    <source>
        <strain evidence="2 3">NEAU-D10</strain>
    </source>
</reference>
<protein>
    <submittedName>
        <fullName evidence="2">NAD-dependent epimerase/dehydratase family protein</fullName>
    </submittedName>
</protein>
<dbReference type="InterPro" id="IPR016040">
    <property type="entry name" value="NAD(P)-bd_dom"/>
</dbReference>
<gene>
    <name evidence="2" type="ORF">DY245_08090</name>
</gene>
<proteinExistence type="predicted"/>
<evidence type="ECO:0000259" key="1">
    <source>
        <dbReference type="Pfam" id="PF13460"/>
    </source>
</evidence>
<feature type="domain" description="NAD(P)-binding" evidence="1">
    <location>
        <begin position="11"/>
        <end position="105"/>
    </location>
</feature>
<dbReference type="Proteomes" id="UP000262477">
    <property type="component" value="Unassembled WGS sequence"/>
</dbReference>
<organism evidence="2 3">
    <name type="scientific">Streptomyces inhibens</name>
    <dbReference type="NCBI Taxonomy" id="2293571"/>
    <lineage>
        <taxon>Bacteria</taxon>
        <taxon>Bacillati</taxon>
        <taxon>Actinomycetota</taxon>
        <taxon>Actinomycetes</taxon>
        <taxon>Kitasatosporales</taxon>
        <taxon>Streptomycetaceae</taxon>
        <taxon>Streptomyces</taxon>
    </lineage>
</organism>
<evidence type="ECO:0000313" key="2">
    <source>
        <dbReference type="EMBL" id="REK90828.1"/>
    </source>
</evidence>
<dbReference type="InterPro" id="IPR036291">
    <property type="entry name" value="NAD(P)-bd_dom_sf"/>
</dbReference>
<dbReference type="PANTHER" id="PTHR43162">
    <property type="match status" value="1"/>
</dbReference>
<dbReference type="AlphaFoldDB" id="A0A371Q7Z7"/>